<evidence type="ECO:0008006" key="3">
    <source>
        <dbReference type="Google" id="ProtNLM"/>
    </source>
</evidence>
<dbReference type="OrthoDB" id="573462at2"/>
<evidence type="ECO:0000313" key="2">
    <source>
        <dbReference type="Proteomes" id="UP000050956"/>
    </source>
</evidence>
<sequence length="255" mass="27942">MKNFLKQFRSTLLASSPTNGLSPDLLISRSGQLATYYAPFEHVNTAARVVLVGITPGQFQAQKAIEQLRAGLVAGLSDDEALRQAKKVASFSGPMRTALVEMLDYVGLHSPLGLGSCAELFTNASHLVHYTSALRNPVLSGDQNYTGNPAILRTPYLRSMAEEWLADEARQLPDALWIPLGKEPTAVLRDFAERGLIKKDCLLDGLPHPSGANAERIAYFLGRKQRENLSAKTRAETLDAARDELVRKVKRSSAR</sequence>
<organism evidence="1 2">
    <name type="scientific">Stenotrophomonas ginsengisoli</name>
    <dbReference type="NCBI Taxonomy" id="336566"/>
    <lineage>
        <taxon>Bacteria</taxon>
        <taxon>Pseudomonadati</taxon>
        <taxon>Pseudomonadota</taxon>
        <taxon>Gammaproteobacteria</taxon>
        <taxon>Lysobacterales</taxon>
        <taxon>Lysobacteraceae</taxon>
        <taxon>Stenotrophomonas</taxon>
    </lineage>
</organism>
<dbReference type="STRING" id="336566.ABB30_08310"/>
<keyword evidence="2" id="KW-1185">Reference proteome</keyword>
<accession>A0A0R0DE68</accession>
<protein>
    <recommendedName>
        <fullName evidence="3">Uracil-DNA glycosylase-like domain-containing protein</fullName>
    </recommendedName>
</protein>
<proteinExistence type="predicted"/>
<reference evidence="1 2" key="1">
    <citation type="submission" date="2015-05" db="EMBL/GenBank/DDBJ databases">
        <title>Genome sequencing and analysis of members of genus Stenotrophomonas.</title>
        <authorList>
            <person name="Patil P.P."/>
            <person name="Midha S."/>
            <person name="Patil P.B."/>
        </authorList>
    </citation>
    <scope>NUCLEOTIDE SEQUENCE [LARGE SCALE GENOMIC DNA]</scope>
    <source>
        <strain evidence="1 2">DSM 24757</strain>
    </source>
</reference>
<dbReference type="Proteomes" id="UP000050956">
    <property type="component" value="Unassembled WGS sequence"/>
</dbReference>
<dbReference type="AlphaFoldDB" id="A0A0R0DE68"/>
<dbReference type="PATRIC" id="fig|336566.3.peg.1074"/>
<gene>
    <name evidence="1" type="ORF">ABB30_08310</name>
</gene>
<evidence type="ECO:0000313" key="1">
    <source>
        <dbReference type="EMBL" id="KRG76962.1"/>
    </source>
</evidence>
<comment type="caution">
    <text evidence="1">The sequence shown here is derived from an EMBL/GenBank/DDBJ whole genome shotgun (WGS) entry which is preliminary data.</text>
</comment>
<dbReference type="RefSeq" id="WP_057637840.1">
    <property type="nucleotide sequence ID" value="NZ_LDJM01000020.1"/>
</dbReference>
<dbReference type="EMBL" id="LDJM01000020">
    <property type="protein sequence ID" value="KRG76962.1"/>
    <property type="molecule type" value="Genomic_DNA"/>
</dbReference>
<name>A0A0R0DE68_9GAMM</name>